<comment type="caution">
    <text evidence="1">The sequence shown here is derived from an EMBL/GenBank/DDBJ whole genome shotgun (WGS) entry which is preliminary data.</text>
</comment>
<protein>
    <submittedName>
        <fullName evidence="1">Uncharacterized protein</fullName>
    </submittedName>
</protein>
<gene>
    <name evidence="1" type="ORF">FSCOSCO3_A028817</name>
</gene>
<keyword evidence="2" id="KW-1185">Reference proteome</keyword>
<reference evidence="1 2" key="1">
    <citation type="submission" date="2024-01" db="EMBL/GenBank/DDBJ databases">
        <authorList>
            <person name="Alioto T."/>
            <person name="Alioto T."/>
            <person name="Gomez Garrido J."/>
        </authorList>
    </citation>
    <scope>NUCLEOTIDE SEQUENCE [LARGE SCALE GENOMIC DNA]</scope>
</reference>
<organism evidence="1 2">
    <name type="scientific">Scomber scombrus</name>
    <name type="common">Atlantic mackerel</name>
    <name type="synonym">Scomber vernalis</name>
    <dbReference type="NCBI Taxonomy" id="13677"/>
    <lineage>
        <taxon>Eukaryota</taxon>
        <taxon>Metazoa</taxon>
        <taxon>Chordata</taxon>
        <taxon>Craniata</taxon>
        <taxon>Vertebrata</taxon>
        <taxon>Euteleostomi</taxon>
        <taxon>Actinopterygii</taxon>
        <taxon>Neopterygii</taxon>
        <taxon>Teleostei</taxon>
        <taxon>Neoteleostei</taxon>
        <taxon>Acanthomorphata</taxon>
        <taxon>Pelagiaria</taxon>
        <taxon>Scombriformes</taxon>
        <taxon>Scombridae</taxon>
        <taxon>Scomber</taxon>
    </lineage>
</organism>
<dbReference type="AlphaFoldDB" id="A0AAV1PN08"/>
<name>A0AAV1PN08_SCOSC</name>
<dbReference type="Proteomes" id="UP001314229">
    <property type="component" value="Unassembled WGS sequence"/>
</dbReference>
<dbReference type="EMBL" id="CAWUFR010000224">
    <property type="protein sequence ID" value="CAK6973182.1"/>
    <property type="molecule type" value="Genomic_DNA"/>
</dbReference>
<evidence type="ECO:0000313" key="2">
    <source>
        <dbReference type="Proteomes" id="UP001314229"/>
    </source>
</evidence>
<proteinExistence type="predicted"/>
<evidence type="ECO:0000313" key="1">
    <source>
        <dbReference type="EMBL" id="CAK6973182.1"/>
    </source>
</evidence>
<sequence>MRKLEDDPSLRTGEELQCEEAIQMREVEEWCSVPWDAQCLKNTSPTPRSWRHEGTTRFCRGSFYFPLRSNLQLLHQRRRMKTRHRLFSWNKFIFL</sequence>
<accession>A0AAV1PN08</accession>